<sequence>MSTTDQNKEACHYYEWMNIQEQELSELNQAIALKSSGSTNDAELSQLVQRIINHFQEYMEKRTELARADVSPYFAPPWCSSLERSVLWVGGCRPSSHIRLIYALCGLKIESHMDEFLRGESIGKLERKLSNRLATLQEDVLDHPVAEIAVKSSGTKCEETSGNVEEALDDHGRAMAKMETSAIDVSLEMGNLQFSTKLDKVLRCGSSKRTLRSEEISSDMGCFVSTPKDGGGNRRRPSNIGEVSVYVPVMAGQEGPTITRTRRRTATQHGGST</sequence>
<feature type="domain" description="DOG1" evidence="1">
    <location>
        <begin position="6"/>
        <end position="234"/>
    </location>
</feature>
<dbReference type="InterPro" id="IPR051886">
    <property type="entry name" value="Seed_Dev/Stress_Resp_Reg"/>
</dbReference>
<organism evidence="2 3">
    <name type="scientific">Penstemon davidsonii</name>
    <dbReference type="NCBI Taxonomy" id="160366"/>
    <lineage>
        <taxon>Eukaryota</taxon>
        <taxon>Viridiplantae</taxon>
        <taxon>Streptophyta</taxon>
        <taxon>Embryophyta</taxon>
        <taxon>Tracheophyta</taxon>
        <taxon>Spermatophyta</taxon>
        <taxon>Magnoliopsida</taxon>
        <taxon>eudicotyledons</taxon>
        <taxon>Gunneridae</taxon>
        <taxon>Pentapetalae</taxon>
        <taxon>asterids</taxon>
        <taxon>lamiids</taxon>
        <taxon>Lamiales</taxon>
        <taxon>Plantaginaceae</taxon>
        <taxon>Cheloneae</taxon>
        <taxon>Penstemon</taxon>
    </lineage>
</organism>
<dbReference type="PANTHER" id="PTHR46354:SF7">
    <property type="entry name" value="PROTEIN DOG1-LIKE 1"/>
    <property type="match status" value="1"/>
</dbReference>
<dbReference type="EMBL" id="JAYDYQ010001087">
    <property type="protein sequence ID" value="KAK4491585.1"/>
    <property type="molecule type" value="Genomic_DNA"/>
</dbReference>
<gene>
    <name evidence="2" type="ORF">RD792_002338</name>
</gene>
<evidence type="ECO:0000259" key="1">
    <source>
        <dbReference type="PROSITE" id="PS51806"/>
    </source>
</evidence>
<dbReference type="InterPro" id="IPR025422">
    <property type="entry name" value="TGA_domain"/>
</dbReference>
<name>A0ABR0DQU1_9LAMI</name>
<accession>A0ABR0DQU1</accession>
<dbReference type="PANTHER" id="PTHR46354">
    <property type="entry name" value="DOG1 DOMAIN-CONTAINING PROTEIN"/>
    <property type="match status" value="1"/>
</dbReference>
<dbReference type="Proteomes" id="UP001291926">
    <property type="component" value="Unassembled WGS sequence"/>
</dbReference>
<comment type="caution">
    <text evidence="2">The sequence shown here is derived from an EMBL/GenBank/DDBJ whole genome shotgun (WGS) entry which is preliminary data.</text>
</comment>
<keyword evidence="3" id="KW-1185">Reference proteome</keyword>
<protein>
    <recommendedName>
        <fullName evidence="1">DOG1 domain-containing protein</fullName>
    </recommendedName>
</protein>
<dbReference type="Pfam" id="PF14144">
    <property type="entry name" value="DOG1"/>
    <property type="match status" value="1"/>
</dbReference>
<proteinExistence type="predicted"/>
<dbReference type="PROSITE" id="PS51806">
    <property type="entry name" value="DOG1"/>
    <property type="match status" value="1"/>
</dbReference>
<reference evidence="2 3" key="1">
    <citation type="journal article" date="2023" name="bioRxiv">
        <title>Genome report: Whole genome sequence and annotation of Penstemon davidsonii.</title>
        <authorList>
            <person name="Ostevik K.L."/>
            <person name="Alabady M."/>
            <person name="Zhang M."/>
            <person name="Rausher M.D."/>
        </authorList>
    </citation>
    <scope>NUCLEOTIDE SEQUENCE [LARGE SCALE GENOMIC DNA]</scope>
    <source>
        <strain evidence="2">DNT005</strain>
        <tissue evidence="2">Whole leaf</tissue>
    </source>
</reference>
<evidence type="ECO:0000313" key="2">
    <source>
        <dbReference type="EMBL" id="KAK4491585.1"/>
    </source>
</evidence>
<evidence type="ECO:0000313" key="3">
    <source>
        <dbReference type="Proteomes" id="UP001291926"/>
    </source>
</evidence>